<evidence type="ECO:0000313" key="3">
    <source>
        <dbReference type="Proteomes" id="UP000275348"/>
    </source>
</evidence>
<feature type="domain" description="HD" evidence="1">
    <location>
        <begin position="26"/>
        <end position="125"/>
    </location>
</feature>
<dbReference type="RefSeq" id="WP_121935752.1">
    <property type="nucleotide sequence ID" value="NZ_RDOJ01000029.1"/>
</dbReference>
<evidence type="ECO:0000313" key="2">
    <source>
        <dbReference type="EMBL" id="RLZ06435.1"/>
    </source>
</evidence>
<proteinExistence type="predicted"/>
<reference evidence="2 3" key="1">
    <citation type="submission" date="2018-10" db="EMBL/GenBank/DDBJ databases">
        <authorList>
            <person name="Chen X."/>
        </authorList>
    </citation>
    <scope>NUCLEOTIDE SEQUENCE [LARGE SCALE GENOMIC DNA]</scope>
    <source>
        <strain evidence="2 3">YIM 102668</strain>
    </source>
</reference>
<dbReference type="PANTHER" id="PTHR33594">
    <property type="entry name" value="SUPERFAMILY HYDROLASE, PUTATIVE (AFU_ORTHOLOGUE AFUA_1G03035)-RELATED"/>
    <property type="match status" value="1"/>
</dbReference>
<dbReference type="InterPro" id="IPR006674">
    <property type="entry name" value="HD_domain"/>
</dbReference>
<keyword evidence="3" id="KW-1185">Reference proteome</keyword>
<dbReference type="PANTHER" id="PTHR33594:SF1">
    <property type="entry name" value="HD_PDEASE DOMAIN-CONTAINING PROTEIN"/>
    <property type="match status" value="1"/>
</dbReference>
<dbReference type="PROSITE" id="PS51831">
    <property type="entry name" value="HD"/>
    <property type="match status" value="1"/>
</dbReference>
<dbReference type="Gene3D" id="1.10.3210.50">
    <property type="match status" value="1"/>
</dbReference>
<dbReference type="InterPro" id="IPR003607">
    <property type="entry name" value="HD/PDEase_dom"/>
</dbReference>
<evidence type="ECO:0000259" key="1">
    <source>
        <dbReference type="PROSITE" id="PS51831"/>
    </source>
</evidence>
<dbReference type="Proteomes" id="UP000275348">
    <property type="component" value="Unassembled WGS sequence"/>
</dbReference>
<dbReference type="SMART" id="SM00471">
    <property type="entry name" value="HDc"/>
    <property type="match status" value="1"/>
</dbReference>
<dbReference type="AlphaFoldDB" id="A0A3L9M0D4"/>
<organism evidence="2 3">
    <name type="scientific">Faecalibacter macacae</name>
    <dbReference type="NCBI Taxonomy" id="1859289"/>
    <lineage>
        <taxon>Bacteria</taxon>
        <taxon>Pseudomonadati</taxon>
        <taxon>Bacteroidota</taxon>
        <taxon>Flavobacteriia</taxon>
        <taxon>Flavobacteriales</taxon>
        <taxon>Weeksellaceae</taxon>
        <taxon>Faecalibacter</taxon>
    </lineage>
</organism>
<protein>
    <submittedName>
        <fullName evidence="2">HD domain-containing protein</fullName>
    </submittedName>
</protein>
<dbReference type="SUPFAM" id="SSF109604">
    <property type="entry name" value="HD-domain/PDEase-like"/>
    <property type="match status" value="1"/>
</dbReference>
<dbReference type="CDD" id="cd00077">
    <property type="entry name" value="HDc"/>
    <property type="match status" value="1"/>
</dbReference>
<dbReference type="Pfam" id="PF01966">
    <property type="entry name" value="HD"/>
    <property type="match status" value="1"/>
</dbReference>
<comment type="caution">
    <text evidence="2">The sequence shown here is derived from an EMBL/GenBank/DDBJ whole genome shotgun (WGS) entry which is preliminary data.</text>
</comment>
<dbReference type="OrthoDB" id="9797344at2"/>
<sequence length="201" mass="22809">MNKNEILKEVQSYIRKTFLEEGTGHDYFHIERVVTNAKKIVEKESADSFLVELAAWVHDIGDYKLHGGVDKSEELIKSFLESINLDEEIISKVNEIVSQVSFSKGNKPTTIEAEIVQDADRLDAIGAVGIARCFAYGGSTGNILFNPEDNSKNASSIQHFYDKLFKLKDLMNTTTAKEIAEERHAYMKSFVQQFYNEVNFK</sequence>
<accession>A0A3L9M0D4</accession>
<gene>
    <name evidence="2" type="ORF">EAH69_13540</name>
</gene>
<name>A0A3L9M0D4_9FLAO</name>
<dbReference type="EMBL" id="RDOJ01000029">
    <property type="protein sequence ID" value="RLZ06435.1"/>
    <property type="molecule type" value="Genomic_DNA"/>
</dbReference>